<dbReference type="EMBL" id="BMWX01000004">
    <property type="protein sequence ID" value="GGZ32283.1"/>
    <property type="molecule type" value="Genomic_DNA"/>
</dbReference>
<dbReference type="Proteomes" id="UP000619457">
    <property type="component" value="Unassembled WGS sequence"/>
</dbReference>
<dbReference type="GO" id="GO:0016301">
    <property type="term" value="F:kinase activity"/>
    <property type="evidence" value="ECO:0007669"/>
    <property type="project" value="UniProtKB-KW"/>
</dbReference>
<dbReference type="CDD" id="cd23763">
    <property type="entry name" value="ASKHA_ATPase_ROK"/>
    <property type="match status" value="1"/>
</dbReference>
<proteinExistence type="inferred from homology"/>
<dbReference type="InterPro" id="IPR043129">
    <property type="entry name" value="ATPase_NBD"/>
</dbReference>
<dbReference type="Pfam" id="PF00480">
    <property type="entry name" value="ROK"/>
    <property type="match status" value="1"/>
</dbReference>
<sequence length="277" mass="30388">MRLGIDLGGTKIHLGLEENGLITRQTRELLTEKDNLESTLSQIKSYIRPYLHERLSGIGIGVPSVVDTSKGVVYNVTNIPSWECVPLKAILESEFGLPVEVNNDVNCFVLGEYRYGKATPFTNVVGMSIGTGLGSGLILDGRLYIGQNCGAGEIGLLPYLDQNIEYYASGNFFPVTYNISALEAYQQACEGKASALAQWEEFGKHIGKAVLAVLYAYDPQAIVFGGSISKAFPYFRESMLFHMQEFIYPESLKKLQLLISDDELMPILGAAALIETP</sequence>
<comment type="similarity">
    <text evidence="1">Belongs to the ROK (NagC/XylR) family.</text>
</comment>
<comment type="caution">
    <text evidence="2">The sequence shown here is derived from an EMBL/GenBank/DDBJ whole genome shotgun (WGS) entry which is preliminary data.</text>
</comment>
<reference evidence="2" key="1">
    <citation type="journal article" date="2014" name="Int. J. Syst. Evol. Microbiol.">
        <title>Complete genome sequence of Corynebacterium casei LMG S-19264T (=DSM 44701T), isolated from a smear-ripened cheese.</title>
        <authorList>
            <consortium name="US DOE Joint Genome Institute (JGI-PGF)"/>
            <person name="Walter F."/>
            <person name="Albersmeier A."/>
            <person name="Kalinowski J."/>
            <person name="Ruckert C."/>
        </authorList>
    </citation>
    <scope>NUCLEOTIDE SEQUENCE</scope>
    <source>
        <strain evidence="2">KCTC 12368</strain>
    </source>
</reference>
<dbReference type="SUPFAM" id="SSF53067">
    <property type="entry name" value="Actin-like ATPase domain"/>
    <property type="match status" value="1"/>
</dbReference>
<dbReference type="RefSeq" id="WP_018474945.1">
    <property type="nucleotide sequence ID" value="NZ_BMWX01000004.1"/>
</dbReference>
<evidence type="ECO:0000313" key="2">
    <source>
        <dbReference type="EMBL" id="GGZ32283.1"/>
    </source>
</evidence>
<name>A0A918UT89_9BACT</name>
<dbReference type="AlphaFoldDB" id="A0A918UT89"/>
<organism evidence="2 3">
    <name type="scientific">Echinicola pacifica</name>
    <dbReference type="NCBI Taxonomy" id="346377"/>
    <lineage>
        <taxon>Bacteria</taxon>
        <taxon>Pseudomonadati</taxon>
        <taxon>Bacteroidota</taxon>
        <taxon>Cytophagia</taxon>
        <taxon>Cytophagales</taxon>
        <taxon>Cyclobacteriaceae</taxon>
        <taxon>Echinicola</taxon>
    </lineage>
</organism>
<keyword evidence="2" id="KW-0418">Kinase</keyword>
<keyword evidence="2" id="KW-0808">Transferase</keyword>
<protein>
    <submittedName>
        <fullName evidence="2">Sugar kinase</fullName>
    </submittedName>
</protein>
<accession>A0A918UT89</accession>
<dbReference type="PANTHER" id="PTHR18964:SF149">
    <property type="entry name" value="BIFUNCTIONAL UDP-N-ACETYLGLUCOSAMINE 2-EPIMERASE_N-ACETYLMANNOSAMINE KINASE"/>
    <property type="match status" value="1"/>
</dbReference>
<dbReference type="Gene3D" id="3.30.420.40">
    <property type="match status" value="2"/>
</dbReference>
<evidence type="ECO:0000256" key="1">
    <source>
        <dbReference type="ARBA" id="ARBA00006479"/>
    </source>
</evidence>
<reference evidence="2" key="2">
    <citation type="submission" date="2020-09" db="EMBL/GenBank/DDBJ databases">
        <authorList>
            <person name="Sun Q."/>
            <person name="Kim S."/>
        </authorList>
    </citation>
    <scope>NUCLEOTIDE SEQUENCE</scope>
    <source>
        <strain evidence="2">KCTC 12368</strain>
    </source>
</reference>
<dbReference type="PANTHER" id="PTHR18964">
    <property type="entry name" value="ROK (REPRESSOR, ORF, KINASE) FAMILY"/>
    <property type="match status" value="1"/>
</dbReference>
<gene>
    <name evidence="2" type="ORF">GCM10007049_27150</name>
</gene>
<keyword evidence="3" id="KW-1185">Reference proteome</keyword>
<dbReference type="InterPro" id="IPR000600">
    <property type="entry name" value="ROK"/>
</dbReference>
<evidence type="ECO:0000313" key="3">
    <source>
        <dbReference type="Proteomes" id="UP000619457"/>
    </source>
</evidence>